<evidence type="ECO:0000256" key="4">
    <source>
        <dbReference type="PROSITE-ProRule" id="PRU00176"/>
    </source>
</evidence>
<dbReference type="STRING" id="400727.A0A2T7PIP9"/>
<comment type="caution">
    <text evidence="7">The sequence shown here is derived from an EMBL/GenBank/DDBJ whole genome shotgun (WGS) entry which is preliminary data.</text>
</comment>
<evidence type="ECO:0000256" key="5">
    <source>
        <dbReference type="SAM" id="MobiDB-lite"/>
    </source>
</evidence>
<dbReference type="InterPro" id="IPR035979">
    <property type="entry name" value="RBD_domain_sf"/>
</dbReference>
<sequence>MSHPRDWNLDCKVYVGELGHGCPKHELEEKFSKYGTLKNVWVARRPAGFAFVEFDDPRDAEDAVRALDGTRINGRRVRVEMSTGRSRRGRGFGGPPPRGRPVYDEYRFSRRIDGNHKSFMLNQCSE</sequence>
<keyword evidence="2 4" id="KW-0694">RNA-binding</keyword>
<dbReference type="PROSITE" id="PS50102">
    <property type="entry name" value="RRM"/>
    <property type="match status" value="1"/>
</dbReference>
<dbReference type="PANTHER" id="PTHR48038">
    <property type="entry name" value="RIBONUCLEOPROTEIN RB97D"/>
    <property type="match status" value="1"/>
</dbReference>
<evidence type="ECO:0000256" key="1">
    <source>
        <dbReference type="ARBA" id="ARBA00004123"/>
    </source>
</evidence>
<evidence type="ECO:0000313" key="7">
    <source>
        <dbReference type="EMBL" id="PVD33303.1"/>
    </source>
</evidence>
<dbReference type="FunFam" id="3.30.70.330:FF:001074">
    <property type="entry name" value="Splicing factor, arginine/serine-rich 7"/>
    <property type="match status" value="1"/>
</dbReference>
<dbReference type="CDD" id="cd12373">
    <property type="entry name" value="RRM_SRSF3_like"/>
    <property type="match status" value="1"/>
</dbReference>
<dbReference type="Proteomes" id="UP000245119">
    <property type="component" value="Linkage Group LG3"/>
</dbReference>
<dbReference type="GO" id="GO:0003723">
    <property type="term" value="F:RNA binding"/>
    <property type="evidence" value="ECO:0007669"/>
    <property type="project" value="UniProtKB-UniRule"/>
</dbReference>
<dbReference type="GO" id="GO:0005634">
    <property type="term" value="C:nucleus"/>
    <property type="evidence" value="ECO:0007669"/>
    <property type="project" value="UniProtKB-SubCell"/>
</dbReference>
<reference evidence="7 8" key="1">
    <citation type="submission" date="2018-04" db="EMBL/GenBank/DDBJ databases">
        <title>The genome of golden apple snail Pomacea canaliculata provides insight into stress tolerance and invasive adaptation.</title>
        <authorList>
            <person name="Liu C."/>
            <person name="Liu B."/>
            <person name="Ren Y."/>
            <person name="Zhang Y."/>
            <person name="Wang H."/>
            <person name="Li S."/>
            <person name="Jiang F."/>
            <person name="Yin L."/>
            <person name="Zhang G."/>
            <person name="Qian W."/>
            <person name="Fan W."/>
        </authorList>
    </citation>
    <scope>NUCLEOTIDE SEQUENCE [LARGE SCALE GENOMIC DNA]</scope>
    <source>
        <strain evidence="7">SZHN2017</strain>
        <tissue evidence="7">Muscle</tissue>
    </source>
</reference>
<proteinExistence type="predicted"/>
<protein>
    <recommendedName>
        <fullName evidence="6">RRM domain-containing protein</fullName>
    </recommendedName>
</protein>
<feature type="region of interest" description="Disordered" evidence="5">
    <location>
        <begin position="80"/>
        <end position="102"/>
    </location>
</feature>
<gene>
    <name evidence="7" type="ORF">C0Q70_04556</name>
</gene>
<dbReference type="PANTHER" id="PTHR48038:SF3">
    <property type="entry name" value="SPLICING FACTOR, ARGININE_SERINE-RICH 1-RELATED"/>
    <property type="match status" value="1"/>
</dbReference>
<name>A0A2T7PIP9_POMCA</name>
<feature type="domain" description="RRM" evidence="6">
    <location>
        <begin position="11"/>
        <end position="84"/>
    </location>
</feature>
<dbReference type="InterPro" id="IPR012677">
    <property type="entry name" value="Nucleotide-bd_a/b_plait_sf"/>
</dbReference>
<evidence type="ECO:0000313" key="8">
    <source>
        <dbReference type="Proteomes" id="UP000245119"/>
    </source>
</evidence>
<dbReference type="OrthoDB" id="5970at2759"/>
<dbReference type="SMART" id="SM00360">
    <property type="entry name" value="RRM"/>
    <property type="match status" value="1"/>
</dbReference>
<dbReference type="Gene3D" id="3.30.70.330">
    <property type="match status" value="1"/>
</dbReference>
<evidence type="ECO:0000256" key="3">
    <source>
        <dbReference type="ARBA" id="ARBA00023242"/>
    </source>
</evidence>
<dbReference type="AlphaFoldDB" id="A0A2T7PIP9"/>
<dbReference type="Pfam" id="PF00076">
    <property type="entry name" value="RRM_1"/>
    <property type="match status" value="1"/>
</dbReference>
<keyword evidence="3" id="KW-0539">Nucleus</keyword>
<comment type="subcellular location">
    <subcellularLocation>
        <location evidence="1">Nucleus</location>
    </subcellularLocation>
</comment>
<keyword evidence="8" id="KW-1185">Reference proteome</keyword>
<dbReference type="InterPro" id="IPR000504">
    <property type="entry name" value="RRM_dom"/>
</dbReference>
<evidence type="ECO:0000256" key="2">
    <source>
        <dbReference type="ARBA" id="ARBA00022884"/>
    </source>
</evidence>
<accession>A0A2T7PIP9</accession>
<dbReference type="EMBL" id="PZQS01000003">
    <property type="protein sequence ID" value="PVD33303.1"/>
    <property type="molecule type" value="Genomic_DNA"/>
</dbReference>
<evidence type="ECO:0000259" key="6">
    <source>
        <dbReference type="PROSITE" id="PS50102"/>
    </source>
</evidence>
<dbReference type="SUPFAM" id="SSF54928">
    <property type="entry name" value="RNA-binding domain, RBD"/>
    <property type="match status" value="1"/>
</dbReference>
<organism evidence="7 8">
    <name type="scientific">Pomacea canaliculata</name>
    <name type="common">Golden apple snail</name>
    <dbReference type="NCBI Taxonomy" id="400727"/>
    <lineage>
        <taxon>Eukaryota</taxon>
        <taxon>Metazoa</taxon>
        <taxon>Spiralia</taxon>
        <taxon>Lophotrochozoa</taxon>
        <taxon>Mollusca</taxon>
        <taxon>Gastropoda</taxon>
        <taxon>Caenogastropoda</taxon>
        <taxon>Architaenioglossa</taxon>
        <taxon>Ampullarioidea</taxon>
        <taxon>Ampullariidae</taxon>
        <taxon>Pomacea</taxon>
    </lineage>
</organism>